<sequence length="190" mass="20327">MTGFSARTVRSFEVAREAFRLLTANGIQTAIVGSVAVAVHGYPRATRDLDLGVAVVAFKVLQPAAAELRKLGYDVHASEPSVDDPVGGIITVSGDDFDPIEIVNLRSPGGRYGRVAREAIASAQQLAELGLPVVDLPHLVALKLVAGSRKDELDVLELLRANPEKVDDVVAACGKYRLRKHLERVLATPD</sequence>
<evidence type="ECO:0000313" key="2">
    <source>
        <dbReference type="Proteomes" id="UP000007089"/>
    </source>
</evidence>
<dbReference type="Gene3D" id="3.30.460.40">
    <property type="match status" value="1"/>
</dbReference>
<dbReference type="EMBL" id="CP001359">
    <property type="protein sequence ID" value="ACL67333.1"/>
    <property type="molecule type" value="Genomic_DNA"/>
</dbReference>
<evidence type="ECO:0000313" key="1">
    <source>
        <dbReference type="EMBL" id="ACL67333.1"/>
    </source>
</evidence>
<name>B8J8P7_ANAD2</name>
<dbReference type="InterPro" id="IPR043519">
    <property type="entry name" value="NT_sf"/>
</dbReference>
<keyword evidence="2" id="KW-1185">Reference proteome</keyword>
<organism evidence="1 2">
    <name type="scientific">Anaeromyxobacter dehalogenans (strain ATCC BAA-258 / DSM 21875 / 2CP-1)</name>
    <dbReference type="NCBI Taxonomy" id="455488"/>
    <lineage>
        <taxon>Bacteria</taxon>
        <taxon>Pseudomonadati</taxon>
        <taxon>Myxococcota</taxon>
        <taxon>Myxococcia</taxon>
        <taxon>Myxococcales</taxon>
        <taxon>Cystobacterineae</taxon>
        <taxon>Anaeromyxobacteraceae</taxon>
        <taxon>Anaeromyxobacter</taxon>
    </lineage>
</organism>
<protein>
    <recommendedName>
        <fullName evidence="3">Nucleotidyltransferase family protein</fullName>
    </recommendedName>
</protein>
<dbReference type="SUPFAM" id="SSF81301">
    <property type="entry name" value="Nucleotidyltransferase"/>
    <property type="match status" value="1"/>
</dbReference>
<reference evidence="1" key="1">
    <citation type="submission" date="2009-01" db="EMBL/GenBank/DDBJ databases">
        <title>Complete sequence of Anaeromyxobacter dehalogenans 2CP-1.</title>
        <authorList>
            <consortium name="US DOE Joint Genome Institute"/>
            <person name="Lucas S."/>
            <person name="Copeland A."/>
            <person name="Lapidus A."/>
            <person name="Glavina del Rio T."/>
            <person name="Dalin E."/>
            <person name="Tice H."/>
            <person name="Bruce D."/>
            <person name="Goodwin L."/>
            <person name="Pitluck S."/>
            <person name="Saunders E."/>
            <person name="Brettin T."/>
            <person name="Detter J.C."/>
            <person name="Han C."/>
            <person name="Larimer F."/>
            <person name="Land M."/>
            <person name="Hauser L."/>
            <person name="Kyrpides N."/>
            <person name="Ovchinnikova G."/>
            <person name="Beliaev A.S."/>
            <person name="Richardson P."/>
        </authorList>
    </citation>
    <scope>NUCLEOTIDE SEQUENCE</scope>
    <source>
        <strain evidence="1">2CP-1</strain>
    </source>
</reference>
<evidence type="ECO:0008006" key="3">
    <source>
        <dbReference type="Google" id="ProtNLM"/>
    </source>
</evidence>
<accession>B8J8P7</accession>
<dbReference type="AlphaFoldDB" id="B8J8P7"/>
<dbReference type="HOGENOM" id="CLU_1425313_0_0_7"/>
<dbReference type="Proteomes" id="UP000007089">
    <property type="component" value="Chromosome"/>
</dbReference>
<proteinExistence type="predicted"/>
<dbReference type="KEGG" id="acp:A2cp1_4013"/>
<dbReference type="RefSeq" id="WP_015935060.1">
    <property type="nucleotide sequence ID" value="NC_011891.1"/>
</dbReference>
<gene>
    <name evidence="1" type="ordered locus">A2cp1_4013</name>
</gene>